<evidence type="ECO:0000313" key="2">
    <source>
        <dbReference type="EMBL" id="AXO90572.1"/>
    </source>
</evidence>
<protein>
    <recommendedName>
        <fullName evidence="4">Peptidase inhibitor I78 family protein</fullName>
    </recommendedName>
</protein>
<dbReference type="Gene3D" id="3.30.10.10">
    <property type="entry name" value="Trypsin Inhibitor V, subunit A"/>
    <property type="match status" value="1"/>
</dbReference>
<keyword evidence="3" id="KW-1185">Reference proteome</keyword>
<dbReference type="Proteomes" id="UP000258127">
    <property type="component" value="Chromosome"/>
</dbReference>
<name>A0AAI8PDI8_9PSED</name>
<dbReference type="AlphaFoldDB" id="A0AAI8PDI8"/>
<reference evidence="2 3" key="1">
    <citation type="submission" date="2018-08" db="EMBL/GenBank/DDBJ databases">
        <authorList>
            <person name="Lee Y."/>
            <person name="Kakembo D."/>
        </authorList>
    </citation>
    <scope>NUCLEOTIDE SEQUENCE [LARGE SCALE GENOMIC DNA]</scope>
    <source>
        <strain evidence="2 3">JBCS1880</strain>
    </source>
</reference>
<dbReference type="InterPro" id="IPR021719">
    <property type="entry name" value="Prot_inh_I78"/>
</dbReference>
<gene>
    <name evidence="2" type="ORF">DZC75_22145</name>
</gene>
<dbReference type="Pfam" id="PF11720">
    <property type="entry name" value="Inhibitor_I78"/>
    <property type="match status" value="1"/>
</dbReference>
<evidence type="ECO:0000313" key="3">
    <source>
        <dbReference type="Proteomes" id="UP000258127"/>
    </source>
</evidence>
<organism evidence="2 3">
    <name type="scientific">Pseudomonas parafulva</name>
    <dbReference type="NCBI Taxonomy" id="157782"/>
    <lineage>
        <taxon>Bacteria</taxon>
        <taxon>Pseudomonadati</taxon>
        <taxon>Pseudomonadota</taxon>
        <taxon>Gammaproteobacteria</taxon>
        <taxon>Pseudomonadales</taxon>
        <taxon>Pseudomonadaceae</taxon>
        <taxon>Pseudomonas</taxon>
    </lineage>
</organism>
<sequence length="98" mass="10479">MNMGVSNPDHSGEPPMSIEKTTGQAIETCGTAMTDTQVNEAMQSLIGKTYTDAIRDELKQTTGRPVTGPADIVTRELNPQRINLRTDAQGVISGVDFG</sequence>
<proteinExistence type="predicted"/>
<evidence type="ECO:0000256" key="1">
    <source>
        <dbReference type="SAM" id="MobiDB-lite"/>
    </source>
</evidence>
<accession>A0AAI8PDI8</accession>
<evidence type="ECO:0008006" key="4">
    <source>
        <dbReference type="Google" id="ProtNLM"/>
    </source>
</evidence>
<feature type="region of interest" description="Disordered" evidence="1">
    <location>
        <begin position="1"/>
        <end position="20"/>
    </location>
</feature>
<dbReference type="EMBL" id="CP031641">
    <property type="protein sequence ID" value="AXO90572.1"/>
    <property type="molecule type" value="Genomic_DNA"/>
</dbReference>